<evidence type="ECO:0008006" key="4">
    <source>
        <dbReference type="Google" id="ProtNLM"/>
    </source>
</evidence>
<protein>
    <recommendedName>
        <fullName evidence="4">Secreted protein</fullName>
    </recommendedName>
</protein>
<dbReference type="AlphaFoldDB" id="A0A218W6B9"/>
<feature type="chain" id="PRO_5013370135" description="Secreted protein" evidence="1">
    <location>
        <begin position="17"/>
        <end position="213"/>
    </location>
</feature>
<reference evidence="3" key="1">
    <citation type="journal article" date="2017" name="Plant J.">
        <title>The pomegranate (Punica granatum L.) genome and the genomics of punicalagin biosynthesis.</title>
        <authorList>
            <person name="Qin G."/>
            <person name="Xu C."/>
            <person name="Ming R."/>
            <person name="Tang H."/>
            <person name="Guyot R."/>
            <person name="Kramer E.M."/>
            <person name="Hu Y."/>
            <person name="Yi X."/>
            <person name="Qi Y."/>
            <person name="Xu X."/>
            <person name="Gao Z."/>
            <person name="Pan H."/>
            <person name="Jian J."/>
            <person name="Tian Y."/>
            <person name="Yue Z."/>
            <person name="Xu Y."/>
        </authorList>
    </citation>
    <scope>NUCLEOTIDE SEQUENCE [LARGE SCALE GENOMIC DNA]</scope>
    <source>
        <strain evidence="3">cv. Dabenzi</strain>
    </source>
</reference>
<feature type="signal peptide" evidence="1">
    <location>
        <begin position="1"/>
        <end position="16"/>
    </location>
</feature>
<gene>
    <name evidence="2" type="ORF">CDL15_Pgr016386</name>
</gene>
<evidence type="ECO:0000256" key="1">
    <source>
        <dbReference type="SAM" id="SignalP"/>
    </source>
</evidence>
<organism evidence="2 3">
    <name type="scientific">Punica granatum</name>
    <name type="common">Pomegranate</name>
    <dbReference type="NCBI Taxonomy" id="22663"/>
    <lineage>
        <taxon>Eukaryota</taxon>
        <taxon>Viridiplantae</taxon>
        <taxon>Streptophyta</taxon>
        <taxon>Embryophyta</taxon>
        <taxon>Tracheophyta</taxon>
        <taxon>Spermatophyta</taxon>
        <taxon>Magnoliopsida</taxon>
        <taxon>eudicotyledons</taxon>
        <taxon>Gunneridae</taxon>
        <taxon>Pentapetalae</taxon>
        <taxon>rosids</taxon>
        <taxon>malvids</taxon>
        <taxon>Myrtales</taxon>
        <taxon>Lythraceae</taxon>
        <taxon>Punica</taxon>
    </lineage>
</organism>
<dbReference type="Proteomes" id="UP000197138">
    <property type="component" value="Unassembled WGS sequence"/>
</dbReference>
<comment type="caution">
    <text evidence="2">The sequence shown here is derived from an EMBL/GenBank/DDBJ whole genome shotgun (WGS) entry which is preliminary data.</text>
</comment>
<name>A0A218W6B9_PUNGR</name>
<sequence>MNLPFFWFFLLGNCLGMISFSSRDHLPLFSALNRPSAVHHGNTITITVQSPMLLPHLGRKIDRGATFTTPFYSLLSLTQRTPTVTIFIHLPNCFLFPFTETTHRRPATHTHTLYLSLFLSLSTDASTTLPSSALHATRSFPSHPHQRPTQGTCCAVVGAINACSNLLVRCRSSSEPHELRLCCFVCCSVVAPAAMLPSPPWFAEFLLFPSTPS</sequence>
<keyword evidence="1" id="KW-0732">Signal</keyword>
<evidence type="ECO:0000313" key="3">
    <source>
        <dbReference type="Proteomes" id="UP000197138"/>
    </source>
</evidence>
<proteinExistence type="predicted"/>
<dbReference type="EMBL" id="MTKT01005171">
    <property type="protein sequence ID" value="OWM68186.1"/>
    <property type="molecule type" value="Genomic_DNA"/>
</dbReference>
<evidence type="ECO:0000313" key="2">
    <source>
        <dbReference type="EMBL" id="OWM68186.1"/>
    </source>
</evidence>
<accession>A0A218W6B9</accession>